<name>A0A9P8AGS6_9ASCO</name>
<evidence type="ECO:0000313" key="6">
    <source>
        <dbReference type="EMBL" id="KAG7191740.1"/>
    </source>
</evidence>
<dbReference type="Gene3D" id="3.30.1360.20">
    <property type="entry name" value="Transcriptional coactivator/pterin dehydratase"/>
    <property type="match status" value="1"/>
</dbReference>
<gene>
    <name evidence="6" type="ORF">KQ657_002876</name>
</gene>
<dbReference type="AlphaFoldDB" id="A0A9P8AGS6"/>
<evidence type="ECO:0000256" key="1">
    <source>
        <dbReference type="ARBA" id="ARBA00001554"/>
    </source>
</evidence>
<dbReference type="OrthoDB" id="277398at2759"/>
<dbReference type="InterPro" id="IPR001533">
    <property type="entry name" value="Pterin_deHydtase"/>
</dbReference>
<dbReference type="CDD" id="cd00488">
    <property type="entry name" value="PCD_DCoH"/>
    <property type="match status" value="1"/>
</dbReference>
<dbReference type="RefSeq" id="XP_043047292.1">
    <property type="nucleotide sequence ID" value="XM_043193623.1"/>
</dbReference>
<dbReference type="Proteomes" id="UP000790833">
    <property type="component" value="Unassembled WGS sequence"/>
</dbReference>
<sequence length="148" mass="17400">MRLSRQLIESELKYINARNGPKWKAVFNESTNESHLESDYKFPTFAKTWLFLNEAAQAAHELKHHPTITTTYNKVNFKITTHDMGNQISNKDLKLVRKIDTKYTTYFDVEQKEKTKTLIDENRQTLSLYFASKIVNELTKKRPDDANK</sequence>
<keyword evidence="7" id="KW-1185">Reference proteome</keyword>
<dbReference type="SUPFAM" id="SSF55248">
    <property type="entry name" value="PCD-like"/>
    <property type="match status" value="1"/>
</dbReference>
<evidence type="ECO:0000256" key="3">
    <source>
        <dbReference type="ARBA" id="ARBA00013252"/>
    </source>
</evidence>
<dbReference type="GO" id="GO:0006729">
    <property type="term" value="P:tetrahydrobiopterin biosynthetic process"/>
    <property type="evidence" value="ECO:0007669"/>
    <property type="project" value="InterPro"/>
</dbReference>
<protein>
    <recommendedName>
        <fullName evidence="3">4a-hydroxytetrahydrobiopterin dehydratase</fullName>
        <ecNumber evidence="3">4.2.1.96</ecNumber>
    </recommendedName>
    <alternativeName>
        <fullName evidence="5">4-alpha-hydroxy-tetrahydropterin dehydratase</fullName>
    </alternativeName>
</protein>
<dbReference type="PANTHER" id="PTHR12599">
    <property type="entry name" value="PTERIN-4-ALPHA-CARBINOLAMINE DEHYDRATASE"/>
    <property type="match status" value="1"/>
</dbReference>
<dbReference type="GO" id="GO:0008124">
    <property type="term" value="F:4-alpha-hydroxytetrahydrobiopterin dehydratase activity"/>
    <property type="evidence" value="ECO:0007669"/>
    <property type="project" value="UniProtKB-EC"/>
</dbReference>
<proteinExistence type="inferred from homology"/>
<dbReference type="Pfam" id="PF01329">
    <property type="entry name" value="Pterin_4a"/>
    <property type="match status" value="1"/>
</dbReference>
<accession>A0A9P8AGS6</accession>
<comment type="catalytic activity">
    <reaction evidence="1">
        <text>(4aS,6R)-4a-hydroxy-L-erythro-5,6,7,8-tetrahydrobiopterin = (6R)-L-erythro-6,7-dihydrobiopterin + H2O</text>
        <dbReference type="Rhea" id="RHEA:11920"/>
        <dbReference type="ChEBI" id="CHEBI:15377"/>
        <dbReference type="ChEBI" id="CHEBI:15642"/>
        <dbReference type="ChEBI" id="CHEBI:43120"/>
        <dbReference type="EC" id="4.2.1.96"/>
    </reaction>
</comment>
<comment type="similarity">
    <text evidence="2">Belongs to the pterin-4-alpha-carbinolamine dehydratase family.</text>
</comment>
<evidence type="ECO:0000313" key="7">
    <source>
        <dbReference type="Proteomes" id="UP000790833"/>
    </source>
</evidence>
<keyword evidence="4" id="KW-0456">Lyase</keyword>
<evidence type="ECO:0000256" key="4">
    <source>
        <dbReference type="ARBA" id="ARBA00023239"/>
    </source>
</evidence>
<organism evidence="6 7">
    <name type="scientific">Scheffersomyces spartinae</name>
    <dbReference type="NCBI Taxonomy" id="45513"/>
    <lineage>
        <taxon>Eukaryota</taxon>
        <taxon>Fungi</taxon>
        <taxon>Dikarya</taxon>
        <taxon>Ascomycota</taxon>
        <taxon>Saccharomycotina</taxon>
        <taxon>Pichiomycetes</taxon>
        <taxon>Debaryomycetaceae</taxon>
        <taxon>Scheffersomyces</taxon>
    </lineage>
</organism>
<evidence type="ECO:0000256" key="5">
    <source>
        <dbReference type="ARBA" id="ARBA00030497"/>
    </source>
</evidence>
<dbReference type="EMBL" id="JAHMUF010000024">
    <property type="protein sequence ID" value="KAG7191740.1"/>
    <property type="molecule type" value="Genomic_DNA"/>
</dbReference>
<comment type="caution">
    <text evidence="6">The sequence shown here is derived from an EMBL/GenBank/DDBJ whole genome shotgun (WGS) entry which is preliminary data.</text>
</comment>
<dbReference type="EC" id="4.2.1.96" evidence="3"/>
<dbReference type="PANTHER" id="PTHR12599:SF0">
    <property type="entry name" value="PTERIN-4-ALPHA-CARBINOLAMINE DEHYDRATASE"/>
    <property type="match status" value="1"/>
</dbReference>
<dbReference type="InterPro" id="IPR036428">
    <property type="entry name" value="PCD_sf"/>
</dbReference>
<dbReference type="GeneID" id="66116250"/>
<reference evidence="6" key="1">
    <citation type="submission" date="2021-03" db="EMBL/GenBank/DDBJ databases">
        <authorList>
            <person name="Palmer J.M."/>
        </authorList>
    </citation>
    <scope>NUCLEOTIDE SEQUENCE</scope>
    <source>
        <strain evidence="6">ARV_011</strain>
    </source>
</reference>
<evidence type="ECO:0000256" key="2">
    <source>
        <dbReference type="ARBA" id="ARBA00006472"/>
    </source>
</evidence>